<dbReference type="RefSeq" id="WP_041307039.1">
    <property type="nucleotide sequence ID" value="NZ_CP070380.1"/>
</dbReference>
<accession>A0ABT8HIX5</accession>
<keyword evidence="3" id="KW-1185">Reference proteome</keyword>
<protein>
    <recommendedName>
        <fullName evidence="4">Porin</fullName>
    </recommendedName>
</protein>
<evidence type="ECO:0000313" key="3">
    <source>
        <dbReference type="Proteomes" id="UP001172687"/>
    </source>
</evidence>
<evidence type="ECO:0008006" key="4">
    <source>
        <dbReference type="Google" id="ProtNLM"/>
    </source>
</evidence>
<keyword evidence="1" id="KW-0732">Signal</keyword>
<dbReference type="Proteomes" id="UP001172687">
    <property type="component" value="Unassembled WGS sequence"/>
</dbReference>
<proteinExistence type="predicted"/>
<name>A0ABT8HIX5_MYCAO</name>
<gene>
    <name evidence="2" type="ORF">QYF68_23245</name>
</gene>
<dbReference type="EMBL" id="JAUHTC010000082">
    <property type="protein sequence ID" value="MDN4520708.1"/>
    <property type="molecule type" value="Genomic_DNA"/>
</dbReference>
<reference evidence="2" key="1">
    <citation type="submission" date="2023-07" db="EMBL/GenBank/DDBJ databases">
        <title>Degradation of tert-butanol by M. austroafricanum TBA100.</title>
        <authorList>
            <person name="Helbich S."/>
            <person name="Vainshtein Y."/>
        </authorList>
    </citation>
    <scope>NUCLEOTIDE SEQUENCE</scope>
    <source>
        <strain evidence="2">TBA100</strain>
    </source>
</reference>
<organism evidence="2 3">
    <name type="scientific">Mycolicibacterium austroafricanum</name>
    <name type="common">Mycobacterium austroafricanum</name>
    <dbReference type="NCBI Taxonomy" id="39687"/>
    <lineage>
        <taxon>Bacteria</taxon>
        <taxon>Bacillati</taxon>
        <taxon>Actinomycetota</taxon>
        <taxon>Actinomycetes</taxon>
        <taxon>Mycobacteriales</taxon>
        <taxon>Mycobacteriaceae</taxon>
        <taxon>Mycolicibacterium</taxon>
    </lineage>
</organism>
<evidence type="ECO:0000256" key="1">
    <source>
        <dbReference type="SAM" id="SignalP"/>
    </source>
</evidence>
<feature type="signal peptide" evidence="1">
    <location>
        <begin position="1"/>
        <end position="28"/>
    </location>
</feature>
<evidence type="ECO:0000313" key="2">
    <source>
        <dbReference type="EMBL" id="MDN4520708.1"/>
    </source>
</evidence>
<sequence length="83" mass="8946">MRKSYYAIPFLAAGAVATALTSATLAGAAPALSGPFPTEYPWCELDMFCYDDDLDIALNPQRDRRDVEYGGGSAFDGDDDDDN</sequence>
<feature type="chain" id="PRO_5047099436" description="Porin" evidence="1">
    <location>
        <begin position="29"/>
        <end position="83"/>
    </location>
</feature>
<comment type="caution">
    <text evidence="2">The sequence shown here is derived from an EMBL/GenBank/DDBJ whole genome shotgun (WGS) entry which is preliminary data.</text>
</comment>